<dbReference type="GO" id="GO:0045259">
    <property type="term" value="C:proton-transporting ATP synthase complex"/>
    <property type="evidence" value="ECO:0007669"/>
    <property type="project" value="InterPro"/>
</dbReference>
<dbReference type="GO" id="GO:0005743">
    <property type="term" value="C:mitochondrial inner membrane"/>
    <property type="evidence" value="ECO:0007669"/>
    <property type="project" value="InterPro"/>
</dbReference>
<dbReference type="AlphaFoldDB" id="A0A835UJ70"/>
<evidence type="ECO:0008006" key="5">
    <source>
        <dbReference type="Google" id="ProtNLM"/>
    </source>
</evidence>
<gene>
    <name evidence="3" type="ORF">HPP92_021648</name>
</gene>
<comment type="caution">
    <text evidence="3">The sequence shown here is derived from an EMBL/GenBank/DDBJ whole genome shotgun (WGS) entry which is preliminary data.</text>
</comment>
<reference evidence="3 4" key="1">
    <citation type="journal article" date="2020" name="Nat. Food">
        <title>A phased Vanilla planifolia genome enables genetic improvement of flavour and production.</title>
        <authorList>
            <person name="Hasing T."/>
            <person name="Tang H."/>
            <person name="Brym M."/>
            <person name="Khazi F."/>
            <person name="Huang T."/>
            <person name="Chambers A.H."/>
        </authorList>
    </citation>
    <scope>NUCLEOTIDE SEQUENCE [LARGE SCALE GENOMIC DNA]</scope>
    <source>
        <tissue evidence="3">Leaf</tissue>
    </source>
</reference>
<dbReference type="SUPFAM" id="SSF48690">
    <property type="entry name" value="Epsilon subunit of mitochondrial F1F0-ATP synthase"/>
    <property type="match status" value="1"/>
</dbReference>
<dbReference type="EMBL" id="JADCNL010000011">
    <property type="protein sequence ID" value="KAG0461351.1"/>
    <property type="molecule type" value="Genomic_DNA"/>
</dbReference>
<dbReference type="InterPro" id="IPR036742">
    <property type="entry name" value="ATP_synth_F1_esu_sf_mt"/>
</dbReference>
<dbReference type="Pfam" id="PF04627">
    <property type="entry name" value="ATP-synt_Eps"/>
    <property type="match status" value="1"/>
</dbReference>
<sequence>MASAAAGSTAAVPFWRAAGMTYITYSNICASLLRSCLKEPYKSEAASREKVHFAISSGQMENPRNPPSDLIHPNDDSAEAGWYLVSNLKLPLLFPVSLQQFAL</sequence>
<dbReference type="Proteomes" id="UP000636800">
    <property type="component" value="Chromosome 11"/>
</dbReference>
<evidence type="ECO:0000313" key="3">
    <source>
        <dbReference type="EMBL" id="KAG0461351.1"/>
    </source>
</evidence>
<dbReference type="Gene3D" id="1.10.1620.20">
    <property type="entry name" value="ATP synthase, F1 complex, epsilon subunit superfamily, mitochondrial"/>
    <property type="match status" value="1"/>
</dbReference>
<name>A0A835UJ70_VANPL</name>
<dbReference type="InterPro" id="IPR006721">
    <property type="entry name" value="ATP_synth_F1_esu_mt"/>
</dbReference>
<evidence type="ECO:0000256" key="1">
    <source>
        <dbReference type="ARBA" id="ARBA00009502"/>
    </source>
</evidence>
<feature type="region of interest" description="Disordered" evidence="2">
    <location>
        <begin position="54"/>
        <end position="73"/>
    </location>
</feature>
<dbReference type="PANTHER" id="PTHR12448">
    <property type="entry name" value="ATP SYNTHASE EPSILON CHAIN, MITOCHONDRIAL"/>
    <property type="match status" value="1"/>
</dbReference>
<organism evidence="3 4">
    <name type="scientific">Vanilla planifolia</name>
    <name type="common">Vanilla</name>
    <dbReference type="NCBI Taxonomy" id="51239"/>
    <lineage>
        <taxon>Eukaryota</taxon>
        <taxon>Viridiplantae</taxon>
        <taxon>Streptophyta</taxon>
        <taxon>Embryophyta</taxon>
        <taxon>Tracheophyta</taxon>
        <taxon>Spermatophyta</taxon>
        <taxon>Magnoliopsida</taxon>
        <taxon>Liliopsida</taxon>
        <taxon>Asparagales</taxon>
        <taxon>Orchidaceae</taxon>
        <taxon>Vanilloideae</taxon>
        <taxon>Vanilleae</taxon>
        <taxon>Vanilla</taxon>
    </lineage>
</organism>
<proteinExistence type="inferred from homology"/>
<accession>A0A835UJ70</accession>
<dbReference type="CDD" id="cd12153">
    <property type="entry name" value="F1-ATPase_epsilon"/>
    <property type="match status" value="1"/>
</dbReference>
<evidence type="ECO:0000313" key="4">
    <source>
        <dbReference type="Proteomes" id="UP000636800"/>
    </source>
</evidence>
<protein>
    <recommendedName>
        <fullName evidence="5">ATP synthase subunit epsilon, mitochondrial</fullName>
    </recommendedName>
</protein>
<keyword evidence="4" id="KW-1185">Reference proteome</keyword>
<dbReference type="OrthoDB" id="201213at2759"/>
<evidence type="ECO:0000256" key="2">
    <source>
        <dbReference type="SAM" id="MobiDB-lite"/>
    </source>
</evidence>
<dbReference type="GO" id="GO:0046933">
    <property type="term" value="F:proton-transporting ATP synthase activity, rotational mechanism"/>
    <property type="evidence" value="ECO:0007669"/>
    <property type="project" value="InterPro"/>
</dbReference>
<comment type="similarity">
    <text evidence="1">Belongs to the eukaryotic ATPase epsilon family.</text>
</comment>
<dbReference type="PANTHER" id="PTHR12448:SF0">
    <property type="entry name" value="ATP SYNTHASE SUBUNIT EPSILON, MITOCHONDRIAL"/>
    <property type="match status" value="1"/>
</dbReference>
<dbReference type="GO" id="GO:0042776">
    <property type="term" value="P:proton motive force-driven mitochondrial ATP synthesis"/>
    <property type="evidence" value="ECO:0007669"/>
    <property type="project" value="TreeGrafter"/>
</dbReference>